<dbReference type="PROSITE" id="PS51371">
    <property type="entry name" value="CBS"/>
    <property type="match status" value="1"/>
</dbReference>
<protein>
    <recommendedName>
        <fullName evidence="3">nicotinate phosphoribosyltransferase</fullName>
        <ecNumber evidence="3">6.3.4.21</ecNumber>
    </recommendedName>
</protein>
<sequence>MVLMGRNRVGSSTDPPTRWLRRLYQFTMAYAYWKSGKQSERSVFDLYFRKNPFGGEYTIYAGLEECIKFLANFNLTHEEIDFVRDSLPGCEEAFCDYLRGLDCSDIEVHRFVAGKSKLLLEFGARRAQGPDGAINASKYCYLGGFDATSRKIVWNSPPRYTLACICQLFHVGATISKEPYCSTSYRRTPRFEISGTFRWAPFLALQKENSFLTMLLLLSKHKMKSIPVVDLGEAKIESIITQSGVIHMFAECAGLHWFEDWGIKTLSEVRLPIMSKDHIIKIYEDEPVLQVFKLMRRKRIGGIHVVERKSEKPLGEGRQKDLQLLEKIIDKGLKQKLVHITASRDKIFEEQKVLHPFV</sequence>
<evidence type="ECO:0000256" key="8">
    <source>
        <dbReference type="ARBA" id="ARBA00048668"/>
    </source>
</evidence>
<comment type="catalytic activity">
    <reaction evidence="8">
        <text>5-phospho-alpha-D-ribose 1-diphosphate + nicotinate + ATP + H2O = nicotinate beta-D-ribonucleotide + ADP + phosphate + diphosphate</text>
        <dbReference type="Rhea" id="RHEA:36163"/>
        <dbReference type="ChEBI" id="CHEBI:15377"/>
        <dbReference type="ChEBI" id="CHEBI:30616"/>
        <dbReference type="ChEBI" id="CHEBI:32544"/>
        <dbReference type="ChEBI" id="CHEBI:33019"/>
        <dbReference type="ChEBI" id="CHEBI:43474"/>
        <dbReference type="ChEBI" id="CHEBI:57502"/>
        <dbReference type="ChEBI" id="CHEBI:58017"/>
        <dbReference type="ChEBI" id="CHEBI:456216"/>
        <dbReference type="EC" id="6.3.4.21"/>
    </reaction>
</comment>
<dbReference type="PANTHER" id="PTHR11098">
    <property type="entry name" value="NICOTINATE PHOSPHORIBOSYLTRANSFERASE"/>
    <property type="match status" value="1"/>
</dbReference>
<evidence type="ECO:0000256" key="4">
    <source>
        <dbReference type="ARBA" id="ARBA00022553"/>
    </source>
</evidence>
<dbReference type="PANTHER" id="PTHR11098:SF19">
    <property type="entry name" value="NICOTINATE PHOSPHORIBOSYLTRANSFERASE 1"/>
    <property type="match status" value="1"/>
</dbReference>
<name>A0A6D2IK87_9BRAS</name>
<dbReference type="InterPro" id="IPR046342">
    <property type="entry name" value="CBS_dom_sf"/>
</dbReference>
<dbReference type="SUPFAM" id="SSF54675">
    <property type="entry name" value="Nicotinate/Quinolinate PRTase N-terminal domain-like"/>
    <property type="match status" value="1"/>
</dbReference>
<dbReference type="InterPro" id="IPR040727">
    <property type="entry name" value="NAPRTase_N"/>
</dbReference>
<evidence type="ECO:0000256" key="9">
    <source>
        <dbReference type="PROSITE-ProRule" id="PRU00703"/>
    </source>
</evidence>
<keyword evidence="5" id="KW-0436">Ligase</keyword>
<evidence type="ECO:0000313" key="11">
    <source>
        <dbReference type="EMBL" id="CAA7030707.1"/>
    </source>
</evidence>
<evidence type="ECO:0000256" key="5">
    <source>
        <dbReference type="ARBA" id="ARBA00022598"/>
    </source>
</evidence>
<evidence type="ECO:0000256" key="3">
    <source>
        <dbReference type="ARBA" id="ARBA00013236"/>
    </source>
</evidence>
<dbReference type="UniPathway" id="UPA00253">
    <property type="reaction ID" value="UER00457"/>
</dbReference>
<dbReference type="EMBL" id="CACVBM020001096">
    <property type="protein sequence ID" value="CAA7030707.1"/>
    <property type="molecule type" value="Genomic_DNA"/>
</dbReference>
<comment type="similarity">
    <text evidence="2">Belongs to the NAPRTase family.</text>
</comment>
<keyword evidence="6" id="KW-0662">Pyridine nucleotide biosynthesis</keyword>
<dbReference type="Gene3D" id="3.20.20.70">
    <property type="entry name" value="Aldolase class I"/>
    <property type="match status" value="1"/>
</dbReference>
<feature type="domain" description="CBS" evidence="10">
    <location>
        <begin position="274"/>
        <end position="335"/>
    </location>
</feature>
<organism evidence="11 13">
    <name type="scientific">Microthlaspi erraticum</name>
    <dbReference type="NCBI Taxonomy" id="1685480"/>
    <lineage>
        <taxon>Eukaryota</taxon>
        <taxon>Viridiplantae</taxon>
        <taxon>Streptophyta</taxon>
        <taxon>Embryophyta</taxon>
        <taxon>Tracheophyta</taxon>
        <taxon>Spermatophyta</taxon>
        <taxon>Magnoliopsida</taxon>
        <taxon>eudicotyledons</taxon>
        <taxon>Gunneridae</taxon>
        <taxon>Pentapetalae</taxon>
        <taxon>rosids</taxon>
        <taxon>malvids</taxon>
        <taxon>Brassicales</taxon>
        <taxon>Brassicaceae</taxon>
        <taxon>Coluteocarpeae</taxon>
        <taxon>Microthlaspi</taxon>
    </lineage>
</organism>
<dbReference type="GO" id="GO:0004516">
    <property type="term" value="F:nicotinate phosphoribosyltransferase activity"/>
    <property type="evidence" value="ECO:0007669"/>
    <property type="project" value="UniProtKB-EC"/>
</dbReference>
<evidence type="ECO:0000313" key="12">
    <source>
        <dbReference type="EMBL" id="CAA7052682.1"/>
    </source>
</evidence>
<dbReference type="SUPFAM" id="SSF54631">
    <property type="entry name" value="CBS-domain pair"/>
    <property type="match status" value="1"/>
</dbReference>
<keyword evidence="4" id="KW-0597">Phosphoprotein</keyword>
<dbReference type="Pfam" id="PF00571">
    <property type="entry name" value="CBS"/>
    <property type="match status" value="1"/>
</dbReference>
<dbReference type="GO" id="GO:0034355">
    <property type="term" value="P:NAD+ biosynthetic process via the salvage pathway"/>
    <property type="evidence" value="ECO:0007669"/>
    <property type="project" value="TreeGrafter"/>
</dbReference>
<dbReference type="Proteomes" id="UP000467841">
    <property type="component" value="Unassembled WGS sequence"/>
</dbReference>
<evidence type="ECO:0000256" key="2">
    <source>
        <dbReference type="ARBA" id="ARBA00010897"/>
    </source>
</evidence>
<dbReference type="AlphaFoldDB" id="A0A6D2IK87"/>
<dbReference type="GO" id="GO:0005829">
    <property type="term" value="C:cytosol"/>
    <property type="evidence" value="ECO:0007669"/>
    <property type="project" value="TreeGrafter"/>
</dbReference>
<dbReference type="Gene3D" id="3.10.580.10">
    <property type="entry name" value="CBS-domain"/>
    <property type="match status" value="1"/>
</dbReference>
<comment type="pathway">
    <text evidence="1">Cofactor biosynthesis; NAD(+) biosynthesis; nicotinate D-ribonucleotide from nicotinate: step 1/1.</text>
</comment>
<dbReference type="InterPro" id="IPR036068">
    <property type="entry name" value="Nicotinate_pribotase-like_C"/>
</dbReference>
<dbReference type="Pfam" id="PF17767">
    <property type="entry name" value="NAPRTase_N"/>
    <property type="match status" value="1"/>
</dbReference>
<evidence type="ECO:0000256" key="1">
    <source>
        <dbReference type="ARBA" id="ARBA00004952"/>
    </source>
</evidence>
<evidence type="ECO:0000256" key="6">
    <source>
        <dbReference type="ARBA" id="ARBA00022642"/>
    </source>
</evidence>
<keyword evidence="7 9" id="KW-0129">CBS domain</keyword>
<evidence type="ECO:0000313" key="13">
    <source>
        <dbReference type="Proteomes" id="UP000467841"/>
    </source>
</evidence>
<dbReference type="SUPFAM" id="SSF51690">
    <property type="entry name" value="Nicotinate/Quinolinate PRTase C-terminal domain-like"/>
    <property type="match status" value="1"/>
</dbReference>
<dbReference type="EMBL" id="CACVBM020001507">
    <property type="protein sequence ID" value="CAA7052682.1"/>
    <property type="molecule type" value="Genomic_DNA"/>
</dbReference>
<evidence type="ECO:0000256" key="7">
    <source>
        <dbReference type="ARBA" id="ARBA00023122"/>
    </source>
</evidence>
<reference evidence="11 13" key="1">
    <citation type="submission" date="2020-01" db="EMBL/GenBank/DDBJ databases">
        <authorList>
            <person name="Mishra B."/>
        </authorList>
    </citation>
    <scope>NUCLEOTIDE SEQUENCE [LARGE SCALE GENOMIC DNA]</scope>
</reference>
<keyword evidence="13" id="KW-1185">Reference proteome</keyword>
<dbReference type="Gene3D" id="3.20.140.10">
    <property type="entry name" value="nicotinate phosphoribosyltransferase"/>
    <property type="match status" value="1"/>
</dbReference>
<dbReference type="EC" id="6.3.4.21" evidence="3"/>
<gene>
    <name evidence="11" type="ORF">MERR_LOCUS17942</name>
    <name evidence="12" type="ORF">MERR_LOCUS39917</name>
</gene>
<dbReference type="InterPro" id="IPR013785">
    <property type="entry name" value="Aldolase_TIM"/>
</dbReference>
<dbReference type="OrthoDB" id="449052at2759"/>
<dbReference type="InterPro" id="IPR000644">
    <property type="entry name" value="CBS_dom"/>
</dbReference>
<proteinExistence type="inferred from homology"/>
<evidence type="ECO:0000259" key="10">
    <source>
        <dbReference type="PROSITE" id="PS51371"/>
    </source>
</evidence>
<dbReference type="InterPro" id="IPR007229">
    <property type="entry name" value="Nic_PRibTrfase-Fam"/>
</dbReference>
<accession>A0A6D2IK87</accession>